<evidence type="ECO:0000313" key="6">
    <source>
        <dbReference type="EMBL" id="KAK1261015.1"/>
    </source>
</evidence>
<sequence>MAGREATRASRDRSVVAKIFQMVVPAMAWAIYLTRNMVYFAFMRSFRAEFDDLFSERLISAVEIGLGVSGELKYPSFPERLGWRYSGIGEFHETLIDNADHVLSLSNLAFEETRIIVKVRGGVPDCIFVPGIAHKLL</sequence>
<reference evidence="6" key="2">
    <citation type="submission" date="2023-06" db="EMBL/GenBank/DDBJ databases">
        <authorList>
            <person name="Ma L."/>
            <person name="Liu K.-W."/>
            <person name="Li Z."/>
            <person name="Hsiao Y.-Y."/>
            <person name="Qi Y."/>
            <person name="Fu T."/>
            <person name="Tang G."/>
            <person name="Zhang D."/>
            <person name="Sun W.-H."/>
            <person name="Liu D.-K."/>
            <person name="Li Y."/>
            <person name="Chen G.-Z."/>
            <person name="Liu X.-D."/>
            <person name="Liao X.-Y."/>
            <person name="Jiang Y.-T."/>
            <person name="Yu X."/>
            <person name="Hao Y."/>
            <person name="Huang J."/>
            <person name="Zhao X.-W."/>
            <person name="Ke S."/>
            <person name="Chen Y.-Y."/>
            <person name="Wu W.-L."/>
            <person name="Hsu J.-L."/>
            <person name="Lin Y.-F."/>
            <person name="Huang M.-D."/>
            <person name="Li C.-Y."/>
            <person name="Huang L."/>
            <person name="Wang Z.-W."/>
            <person name="Zhao X."/>
            <person name="Zhong W.-Y."/>
            <person name="Peng D.-H."/>
            <person name="Ahmad S."/>
            <person name="Lan S."/>
            <person name="Zhang J.-S."/>
            <person name="Tsai W.-C."/>
            <person name="Van De Peer Y."/>
            <person name="Liu Z.-J."/>
        </authorList>
    </citation>
    <scope>NUCLEOTIDE SEQUENCE</scope>
    <source>
        <strain evidence="6">SCP</strain>
        <tissue evidence="6">Leaves</tissue>
    </source>
</reference>
<evidence type="ECO:0000256" key="4">
    <source>
        <dbReference type="RuleBase" id="RU000509"/>
    </source>
</evidence>
<keyword evidence="4" id="KW-0378">Hydrolase</keyword>
<feature type="transmembrane region" description="Helical" evidence="5">
    <location>
        <begin position="15"/>
        <end position="34"/>
    </location>
</feature>
<dbReference type="PANTHER" id="PTHR31352:SF8">
    <property type="entry name" value="BETA-AMYLASE 8"/>
    <property type="match status" value="1"/>
</dbReference>
<dbReference type="SUPFAM" id="SSF51445">
    <property type="entry name" value="(Trans)glycosidases"/>
    <property type="match status" value="1"/>
</dbReference>
<comment type="similarity">
    <text evidence="1 4">Belongs to the glycosyl hydrolase 14 family.</text>
</comment>
<name>A0AAV9A9Z3_ACOGR</name>
<evidence type="ECO:0000256" key="2">
    <source>
        <dbReference type="ARBA" id="ARBA00023277"/>
    </source>
</evidence>
<comment type="catalytic activity">
    <reaction evidence="4">
        <text>Hydrolysis of (1-&gt;4)-alpha-D-glucosidic linkages in polysaccharides so as to remove successive maltose units from the non-reducing ends of the chains.</text>
        <dbReference type="EC" id="3.2.1.2"/>
    </reaction>
</comment>
<keyword evidence="3 4" id="KW-0624">Polysaccharide degradation</keyword>
<keyword evidence="5" id="KW-0812">Transmembrane</keyword>
<dbReference type="GO" id="GO:0016161">
    <property type="term" value="F:beta-amylase activity"/>
    <property type="evidence" value="ECO:0007669"/>
    <property type="project" value="UniProtKB-EC"/>
</dbReference>
<accession>A0AAV9A9Z3</accession>
<comment type="caution">
    <text evidence="6">The sequence shown here is derived from an EMBL/GenBank/DDBJ whole genome shotgun (WGS) entry which is preliminary data.</text>
</comment>
<dbReference type="Gene3D" id="3.20.20.80">
    <property type="entry name" value="Glycosidases"/>
    <property type="match status" value="1"/>
</dbReference>
<keyword evidence="7" id="KW-1185">Reference proteome</keyword>
<keyword evidence="2 4" id="KW-0119">Carbohydrate metabolism</keyword>
<evidence type="ECO:0000256" key="3">
    <source>
        <dbReference type="ARBA" id="ARBA00023326"/>
    </source>
</evidence>
<dbReference type="GO" id="GO:0000272">
    <property type="term" value="P:polysaccharide catabolic process"/>
    <property type="evidence" value="ECO:0007669"/>
    <property type="project" value="UniProtKB-KW"/>
</dbReference>
<proteinExistence type="inferred from homology"/>
<organism evidence="6 7">
    <name type="scientific">Acorus gramineus</name>
    <name type="common">Dwarf sweet flag</name>
    <dbReference type="NCBI Taxonomy" id="55184"/>
    <lineage>
        <taxon>Eukaryota</taxon>
        <taxon>Viridiplantae</taxon>
        <taxon>Streptophyta</taxon>
        <taxon>Embryophyta</taxon>
        <taxon>Tracheophyta</taxon>
        <taxon>Spermatophyta</taxon>
        <taxon>Magnoliopsida</taxon>
        <taxon>Liliopsida</taxon>
        <taxon>Acoraceae</taxon>
        <taxon>Acorus</taxon>
    </lineage>
</organism>
<dbReference type="AlphaFoldDB" id="A0AAV9A9Z3"/>
<keyword evidence="5" id="KW-1133">Transmembrane helix</keyword>
<reference evidence="6" key="1">
    <citation type="journal article" date="2023" name="Nat. Commun.">
        <title>Diploid and tetraploid genomes of Acorus and the evolution of monocots.</title>
        <authorList>
            <person name="Ma L."/>
            <person name="Liu K.W."/>
            <person name="Li Z."/>
            <person name="Hsiao Y.Y."/>
            <person name="Qi Y."/>
            <person name="Fu T."/>
            <person name="Tang G.D."/>
            <person name="Zhang D."/>
            <person name="Sun W.H."/>
            <person name="Liu D.K."/>
            <person name="Li Y."/>
            <person name="Chen G.Z."/>
            <person name="Liu X.D."/>
            <person name="Liao X.Y."/>
            <person name="Jiang Y.T."/>
            <person name="Yu X."/>
            <person name="Hao Y."/>
            <person name="Huang J."/>
            <person name="Zhao X.W."/>
            <person name="Ke S."/>
            <person name="Chen Y.Y."/>
            <person name="Wu W.L."/>
            <person name="Hsu J.L."/>
            <person name="Lin Y.F."/>
            <person name="Huang M.D."/>
            <person name="Li C.Y."/>
            <person name="Huang L."/>
            <person name="Wang Z.W."/>
            <person name="Zhao X."/>
            <person name="Zhong W.Y."/>
            <person name="Peng D.H."/>
            <person name="Ahmad S."/>
            <person name="Lan S."/>
            <person name="Zhang J.S."/>
            <person name="Tsai W.C."/>
            <person name="Van de Peer Y."/>
            <person name="Liu Z.J."/>
        </authorList>
    </citation>
    <scope>NUCLEOTIDE SEQUENCE</scope>
    <source>
        <strain evidence="6">SCP</strain>
    </source>
</reference>
<evidence type="ECO:0000256" key="1">
    <source>
        <dbReference type="ARBA" id="ARBA00005652"/>
    </source>
</evidence>
<evidence type="ECO:0000256" key="5">
    <source>
        <dbReference type="SAM" id="Phobius"/>
    </source>
</evidence>
<dbReference type="InterPro" id="IPR001554">
    <property type="entry name" value="Glyco_hydro_14"/>
</dbReference>
<dbReference type="EC" id="3.2.1.2" evidence="4"/>
<evidence type="ECO:0000313" key="7">
    <source>
        <dbReference type="Proteomes" id="UP001179952"/>
    </source>
</evidence>
<keyword evidence="5" id="KW-0472">Membrane</keyword>
<dbReference type="EMBL" id="JAUJYN010000011">
    <property type="protein sequence ID" value="KAK1261015.1"/>
    <property type="molecule type" value="Genomic_DNA"/>
</dbReference>
<protein>
    <recommendedName>
        <fullName evidence="4">Beta-amylase</fullName>
        <ecNumber evidence="4">3.2.1.2</ecNumber>
    </recommendedName>
</protein>
<keyword evidence="4" id="KW-0326">Glycosidase</keyword>
<gene>
    <name evidence="6" type="ORF">QJS04_geneDACA013336</name>
</gene>
<dbReference type="Pfam" id="PF01373">
    <property type="entry name" value="Glyco_hydro_14"/>
    <property type="match status" value="1"/>
</dbReference>
<dbReference type="InterPro" id="IPR017853">
    <property type="entry name" value="GH"/>
</dbReference>
<dbReference type="Proteomes" id="UP001179952">
    <property type="component" value="Unassembled WGS sequence"/>
</dbReference>
<dbReference type="PANTHER" id="PTHR31352">
    <property type="entry name" value="BETA-AMYLASE 1, CHLOROPLASTIC"/>
    <property type="match status" value="1"/>
</dbReference>